<evidence type="ECO:0000313" key="2">
    <source>
        <dbReference type="Proteomes" id="UP000887574"/>
    </source>
</evidence>
<evidence type="ECO:0000313" key="3">
    <source>
        <dbReference type="WBParaSite" id="jg14217"/>
    </source>
</evidence>
<protein>
    <submittedName>
        <fullName evidence="3">SprT-like domain-containing protein</fullName>
    </submittedName>
</protein>
<name>A0A915CZH6_9BILA</name>
<evidence type="ECO:0000259" key="1">
    <source>
        <dbReference type="SMART" id="SM00731"/>
    </source>
</evidence>
<accession>A0A915CZH6</accession>
<dbReference type="SMART" id="SM00731">
    <property type="entry name" value="SprT"/>
    <property type="match status" value="1"/>
</dbReference>
<proteinExistence type="predicted"/>
<dbReference type="AlphaFoldDB" id="A0A915CZH6"/>
<dbReference type="InterPro" id="IPR044245">
    <property type="entry name" value="Spartan"/>
</dbReference>
<dbReference type="GO" id="GO:0003697">
    <property type="term" value="F:single-stranded DNA binding"/>
    <property type="evidence" value="ECO:0007669"/>
    <property type="project" value="InterPro"/>
</dbReference>
<feature type="domain" description="SprT-like" evidence="1">
    <location>
        <begin position="24"/>
        <end position="181"/>
    </location>
</feature>
<dbReference type="Pfam" id="PF10263">
    <property type="entry name" value="SprT-like"/>
    <property type="match status" value="1"/>
</dbReference>
<reference evidence="3" key="1">
    <citation type="submission" date="2022-11" db="UniProtKB">
        <authorList>
            <consortium name="WormBaseParasite"/>
        </authorList>
    </citation>
    <scope>IDENTIFICATION</scope>
</reference>
<dbReference type="GO" id="GO:0006974">
    <property type="term" value="P:DNA damage response"/>
    <property type="evidence" value="ECO:0007669"/>
    <property type="project" value="InterPro"/>
</dbReference>
<dbReference type="Proteomes" id="UP000887574">
    <property type="component" value="Unplaced"/>
</dbReference>
<dbReference type="WBParaSite" id="jg14217">
    <property type="protein sequence ID" value="jg14217"/>
    <property type="gene ID" value="jg14217"/>
</dbReference>
<dbReference type="PANTHER" id="PTHR21220">
    <property type="entry name" value="DNA-DEPENDENT METALLOPROTEASE SPRTN"/>
    <property type="match status" value="1"/>
</dbReference>
<organism evidence="2 3">
    <name type="scientific">Ditylenchus dipsaci</name>
    <dbReference type="NCBI Taxonomy" id="166011"/>
    <lineage>
        <taxon>Eukaryota</taxon>
        <taxon>Metazoa</taxon>
        <taxon>Ecdysozoa</taxon>
        <taxon>Nematoda</taxon>
        <taxon>Chromadorea</taxon>
        <taxon>Rhabditida</taxon>
        <taxon>Tylenchina</taxon>
        <taxon>Tylenchomorpha</taxon>
        <taxon>Sphaerularioidea</taxon>
        <taxon>Anguinidae</taxon>
        <taxon>Anguininae</taxon>
        <taxon>Ditylenchus</taxon>
    </lineage>
</organism>
<dbReference type="InterPro" id="IPR006640">
    <property type="entry name" value="SprT-like_domain"/>
</dbReference>
<dbReference type="GO" id="GO:0005634">
    <property type="term" value="C:nucleus"/>
    <property type="evidence" value="ECO:0007669"/>
    <property type="project" value="TreeGrafter"/>
</dbReference>
<dbReference type="PANTHER" id="PTHR21220:SF0">
    <property type="entry name" value="DNA-DEPENDENT METALLOPROTEASE SPRTN"/>
    <property type="match status" value="1"/>
</dbReference>
<dbReference type="GO" id="GO:0004222">
    <property type="term" value="F:metalloendopeptidase activity"/>
    <property type="evidence" value="ECO:0007669"/>
    <property type="project" value="InterPro"/>
</dbReference>
<keyword evidence="2" id="KW-1185">Reference proteome</keyword>
<sequence>MTYSRDFAPKNLVDPSYELVDPTPDVYAQFVLFNDQFFYGSLCTCTVEWSNKLTSCAGICEFHTLSGLCTIRLSEPLLKLRPRKDLVQTLLHEMIHAHLCLTKRFQDRSAHGPEFQFHMNRINKMAGTSITIYHSFFAEVAYYKNMQNEQPKKQKRVRKAASPAKTNAFSRWLWFRTWSRILSISYTPYSCAFRYCGVKARAARTFQHADEVEKIEANDFQAEEPELRNKLMKMEKSDGTFPKMPKNETKLDVSYLPCLDKLSQMKKCFFEDALREVDYLEMELELEQERDFLSGDVPSFPKLGSANPINANEDEQSFVITRPPIVFVNNDQFQRRYPAINDDYVG</sequence>
<dbReference type="GO" id="GO:0031593">
    <property type="term" value="F:polyubiquitin modification-dependent protein binding"/>
    <property type="evidence" value="ECO:0007669"/>
    <property type="project" value="TreeGrafter"/>
</dbReference>